<evidence type="ECO:0000313" key="2">
    <source>
        <dbReference type="Proteomes" id="UP000392867"/>
    </source>
</evidence>
<dbReference type="GO" id="GO:0005198">
    <property type="term" value="F:structural molecule activity"/>
    <property type="evidence" value="ECO:0007669"/>
    <property type="project" value="InterPro"/>
</dbReference>
<evidence type="ECO:0000313" key="1">
    <source>
        <dbReference type="EMBL" id="MPU47859.1"/>
    </source>
</evidence>
<accession>A0A3Z9JAW3</accession>
<dbReference type="NCBIfam" id="TIGR01539">
    <property type="entry name" value="portal_lambda"/>
    <property type="match status" value="1"/>
</dbReference>
<dbReference type="AlphaFoldDB" id="A0A3Z9JAW3"/>
<proteinExistence type="predicted"/>
<organism evidence="1 2">
    <name type="scientific">Escherichia coli</name>
    <dbReference type="NCBI Taxonomy" id="562"/>
    <lineage>
        <taxon>Bacteria</taxon>
        <taxon>Pseudomonadati</taxon>
        <taxon>Pseudomonadota</taxon>
        <taxon>Gammaproteobacteria</taxon>
        <taxon>Enterobacterales</taxon>
        <taxon>Enterobacteriaceae</taxon>
        <taxon>Escherichia</taxon>
    </lineage>
</organism>
<gene>
    <name evidence="1" type="ORF">FVB16_03105</name>
</gene>
<dbReference type="Pfam" id="PF05136">
    <property type="entry name" value="Phage_portal_2"/>
    <property type="match status" value="1"/>
</dbReference>
<sequence>MKTSTIPTLLGPDGMTSLREYAGYHGGGSGFGGQLRAWNPPSESVDAALLPNFTRGNARADDLVRNNGYAANAIQLHQDHIVGSFFRLSHRPSWRYLGIGEEEARAFSREVEAAWKEFAEDDCCCIDVERKRTFTMMIREGVAMHAFNGELFVQATWDTSPSRLFRTQFRMVSPKRISNPNNTGDSRNCRAGVQINDSGAALGYYVSEDGYPGWMPQKWTWIPRELPGGRASFIHVFEPVEDGQTRGANVFYSVMEQMKMLDTLQNTQLQSAIVKAIYVYHLTVVARIVRQLH</sequence>
<name>A0A3Z9JAW3_ECOLX</name>
<dbReference type="GO" id="GO:0019068">
    <property type="term" value="P:virion assembly"/>
    <property type="evidence" value="ECO:0007669"/>
    <property type="project" value="InterPro"/>
</dbReference>
<comment type="caution">
    <text evidence="1">The sequence shown here is derived from an EMBL/GenBank/DDBJ whole genome shotgun (WGS) entry which is preliminary data.</text>
</comment>
<dbReference type="EMBL" id="VOTT01000018">
    <property type="protein sequence ID" value="MPU47859.1"/>
    <property type="molecule type" value="Genomic_DNA"/>
</dbReference>
<dbReference type="Proteomes" id="UP000392867">
    <property type="component" value="Unassembled WGS sequence"/>
</dbReference>
<reference evidence="1 2" key="1">
    <citation type="submission" date="2019-08" db="EMBL/GenBank/DDBJ databases">
        <title>Identification of Water Treatment Resistant and Multidrug Resistant Urinary Pathogenic Escherichia coli in Wastewater.</title>
        <authorList>
            <person name="Neumann N."/>
        </authorList>
    </citation>
    <scope>NUCLEOTIDE SEQUENCE [LARGE SCALE GENOMIC DNA]</scope>
    <source>
        <strain evidence="1 2">WU2356</strain>
    </source>
</reference>
<protein>
    <submittedName>
        <fullName evidence="1">Phage portal protein</fullName>
    </submittedName>
</protein>
<dbReference type="InterPro" id="IPR006429">
    <property type="entry name" value="Phage_lambda_portal"/>
</dbReference>